<feature type="binding site" evidence="6">
    <location>
        <position position="387"/>
    </location>
    <ligand>
        <name>5-phospho-alpha-D-ribose 1-diphosphate</name>
        <dbReference type="ChEBI" id="CHEBI:58017"/>
        <note>ligand shared between dimeric partners</note>
    </ligand>
</feature>
<accession>A0A073CGA9</accession>
<dbReference type="InterPro" id="IPR023031">
    <property type="entry name" value="OPRT"/>
</dbReference>
<dbReference type="Pfam" id="PF00156">
    <property type="entry name" value="Pribosyltran"/>
    <property type="match status" value="1"/>
</dbReference>
<comment type="similarity">
    <text evidence="6">Belongs to the purine/pyrimidine phosphoribosyltransferase family. PyrE subfamily.</text>
</comment>
<evidence type="ECO:0000259" key="7">
    <source>
        <dbReference type="Pfam" id="PF00156"/>
    </source>
</evidence>
<evidence type="ECO:0000256" key="1">
    <source>
        <dbReference type="ARBA" id="ARBA00004889"/>
    </source>
</evidence>
<gene>
    <name evidence="6" type="primary">pyrE</name>
    <name evidence="8" type="ORF">A19Y_1959</name>
</gene>
<evidence type="ECO:0000256" key="5">
    <source>
        <dbReference type="ARBA" id="ARBA00022975"/>
    </source>
</evidence>
<dbReference type="eggNOG" id="COG0461">
    <property type="taxonomic scope" value="Bacteria"/>
</dbReference>
<feature type="binding site" description="in other chain" evidence="6">
    <location>
        <begin position="413"/>
        <end position="421"/>
    </location>
    <ligand>
        <name>5-phospho-alpha-D-ribose 1-diphosphate</name>
        <dbReference type="ChEBI" id="CHEBI:58017"/>
        <note>ligand shared between dimeric partners</note>
    </ligand>
</feature>
<dbReference type="InterPro" id="IPR004467">
    <property type="entry name" value="Or_phspho_trans_dom"/>
</dbReference>
<dbReference type="HOGENOM" id="CLU_027768_0_0_3"/>
<keyword evidence="4 6" id="KW-0808">Transferase</keyword>
<comment type="pathway">
    <text evidence="1 6">Pyrimidine metabolism; UMP biosynthesis via de novo pathway; UMP from orotate: step 1/2.</text>
</comment>
<protein>
    <recommendedName>
        <fullName evidence="2 6">Orotate phosphoribosyltransferase</fullName>
        <shortName evidence="6">OPRT</shortName>
        <shortName evidence="6">OPRTase</shortName>
        <ecNumber evidence="2 6">2.4.2.10</ecNumber>
    </recommendedName>
</protein>
<evidence type="ECO:0000313" key="9">
    <source>
        <dbReference type="Proteomes" id="UP000027395"/>
    </source>
</evidence>
<comment type="catalytic activity">
    <reaction evidence="6">
        <text>orotidine 5'-phosphate + diphosphate = orotate + 5-phospho-alpha-D-ribose 1-diphosphate</text>
        <dbReference type="Rhea" id="RHEA:10380"/>
        <dbReference type="ChEBI" id="CHEBI:30839"/>
        <dbReference type="ChEBI" id="CHEBI:33019"/>
        <dbReference type="ChEBI" id="CHEBI:57538"/>
        <dbReference type="ChEBI" id="CHEBI:58017"/>
        <dbReference type="EC" id="2.4.2.10"/>
    </reaction>
</comment>
<dbReference type="GO" id="GO:0004588">
    <property type="term" value="F:orotate phosphoribosyltransferase activity"/>
    <property type="evidence" value="ECO:0007669"/>
    <property type="project" value="UniProtKB-UniRule"/>
</dbReference>
<evidence type="ECO:0000256" key="6">
    <source>
        <dbReference type="HAMAP-Rule" id="MF_01208"/>
    </source>
</evidence>
<comment type="function">
    <text evidence="6">Catalyzes the transfer of a ribosyl phosphate group from 5-phosphoribose 1-diphosphate to orotate, leading to the formation of orotidine monophosphate (OMP).</text>
</comment>
<keyword evidence="9" id="KW-1185">Reference proteome</keyword>
<dbReference type="PANTHER" id="PTHR19278:SF9">
    <property type="entry name" value="URIDINE 5'-MONOPHOSPHATE SYNTHASE"/>
    <property type="match status" value="1"/>
</dbReference>
<dbReference type="CDD" id="cd06223">
    <property type="entry name" value="PRTases_typeI"/>
    <property type="match status" value="1"/>
</dbReference>
<comment type="cofactor">
    <cofactor evidence="6">
        <name>Mg(2+)</name>
        <dbReference type="ChEBI" id="CHEBI:18420"/>
    </cofactor>
</comment>
<dbReference type="eggNOG" id="COG0284">
    <property type="taxonomic scope" value="Bacteria"/>
</dbReference>
<dbReference type="GO" id="GO:0016829">
    <property type="term" value="F:lyase activity"/>
    <property type="evidence" value="ECO:0007669"/>
    <property type="project" value="UniProtKB-KW"/>
</dbReference>
<dbReference type="NCBIfam" id="NF004034">
    <property type="entry name" value="PRK05500.1"/>
    <property type="match status" value="1"/>
</dbReference>
<dbReference type="PANTHER" id="PTHR19278">
    <property type="entry name" value="OROTATE PHOSPHORIBOSYLTRANSFERASE"/>
    <property type="match status" value="1"/>
</dbReference>
<dbReference type="InterPro" id="IPR011060">
    <property type="entry name" value="RibuloseP-bd_barrel"/>
</dbReference>
<evidence type="ECO:0000256" key="3">
    <source>
        <dbReference type="ARBA" id="ARBA00022676"/>
    </source>
</evidence>
<dbReference type="AlphaFoldDB" id="A0A073CGA9"/>
<keyword evidence="3 6" id="KW-0328">Glycosyltransferase</keyword>
<keyword evidence="5 6" id="KW-0665">Pyrimidine biosynthesis</keyword>
<dbReference type="GO" id="GO:0044205">
    <property type="term" value="P:'de novo' UMP biosynthetic process"/>
    <property type="evidence" value="ECO:0007669"/>
    <property type="project" value="UniProtKB-UniRule"/>
</dbReference>
<dbReference type="HAMAP" id="MF_01208">
    <property type="entry name" value="PyrE"/>
    <property type="match status" value="1"/>
</dbReference>
<comment type="subunit">
    <text evidence="6">Homodimer.</text>
</comment>
<dbReference type="GO" id="GO:0019856">
    <property type="term" value="P:pyrimidine nucleobase biosynthetic process"/>
    <property type="evidence" value="ECO:0007669"/>
    <property type="project" value="TreeGrafter"/>
</dbReference>
<dbReference type="InterPro" id="IPR000836">
    <property type="entry name" value="PRTase_dom"/>
</dbReference>
<dbReference type="UniPathway" id="UPA00070">
    <property type="reaction ID" value="UER00119"/>
</dbReference>
<feature type="binding site" evidence="6">
    <location>
        <position position="391"/>
    </location>
    <ligand>
        <name>5-phospho-alpha-D-ribose 1-diphosphate</name>
        <dbReference type="ChEBI" id="CHEBI:58017"/>
        <note>ligand shared between dimeric partners</note>
    </ligand>
</feature>
<dbReference type="GO" id="GO:0000287">
    <property type="term" value="F:magnesium ion binding"/>
    <property type="evidence" value="ECO:0007669"/>
    <property type="project" value="UniProtKB-UniRule"/>
</dbReference>
<organism evidence="8 9">
    <name type="scientific">Planktothrix agardhii (strain NIVA-CYA 126/8)</name>
    <dbReference type="NCBI Taxonomy" id="388467"/>
    <lineage>
        <taxon>Bacteria</taxon>
        <taxon>Bacillati</taxon>
        <taxon>Cyanobacteriota</taxon>
        <taxon>Cyanophyceae</taxon>
        <taxon>Oscillatoriophycideae</taxon>
        <taxon>Oscillatoriales</taxon>
        <taxon>Microcoleaceae</taxon>
        <taxon>Planktothrix</taxon>
    </lineage>
</organism>
<dbReference type="Proteomes" id="UP000027395">
    <property type="component" value="Chromosome"/>
</dbReference>
<evidence type="ECO:0000313" key="8">
    <source>
        <dbReference type="EMBL" id="KEI66932.1"/>
    </source>
</evidence>
<keyword evidence="6" id="KW-0460">Magnesium</keyword>
<dbReference type="Gene3D" id="3.20.20.70">
    <property type="entry name" value="Aldolase class I"/>
    <property type="match status" value="1"/>
</dbReference>
<dbReference type="EC" id="2.4.2.10" evidence="2 6"/>
<dbReference type="InterPro" id="IPR013785">
    <property type="entry name" value="Aldolase_TIM"/>
</dbReference>
<dbReference type="SUPFAM" id="SSF51366">
    <property type="entry name" value="Ribulose-phoshate binding barrel"/>
    <property type="match status" value="1"/>
</dbReference>
<dbReference type="InterPro" id="IPR029057">
    <property type="entry name" value="PRTase-like"/>
</dbReference>
<evidence type="ECO:0000256" key="4">
    <source>
        <dbReference type="ARBA" id="ARBA00022679"/>
    </source>
</evidence>
<evidence type="ECO:0000256" key="2">
    <source>
        <dbReference type="ARBA" id="ARBA00011971"/>
    </source>
</evidence>
<sequence>MNFFNQLLAAIERQNSLLYLALEPDPDSHIFEIGNCGGIDGDRSDIIEQWQEWLGFIIRETSEFVCAYKLSFGFYLGLGIPGLKLLEKTIKLIPPNIPIILDAKHSDLNSSTVFARFVFEDLKVGACTLTPYAGLDQVAPFLVYPDQGVFISCATANPSASIIQEYPQSQQPLYLELVRVSQTWGTPEQLGLLAGMVPDMLAKIRQAAPEQFILLEGDVAEENDLMDVEDLTPILAAGLSLNGDRLLIPIPPKLLEKETVRTEIKQLRDQINEERQQVIRGNPTCDLWLPDVCFLRHQPHRDLILQLYDIGCIIFGDHVQASGETFPYYIDLRRIISTPQIFHQIVGAYGDILETLSFDRIAGIPYGSLPTATGLSLRLQRPMIFPRKEVKAYGAGRLIEGHFQPGETIVVVDDILITGNSVIKGAQKLQSAGLKVNDIVVLIDHEGGVKEKLKDNNYQAHAVLTLSEIAETLYEANRITEEQFNFF</sequence>
<dbReference type="Gene3D" id="3.40.50.2020">
    <property type="match status" value="1"/>
</dbReference>
<proteinExistence type="inferred from homology"/>
<dbReference type="RefSeq" id="WP_042153921.1">
    <property type="nucleotide sequence ID" value="NZ_CM002803.1"/>
</dbReference>
<dbReference type="NCBIfam" id="TIGR00336">
    <property type="entry name" value="pyrE"/>
    <property type="match status" value="1"/>
</dbReference>
<comment type="caution">
    <text evidence="6">Lacks conserved residue(s) required for the propagation of feature annotation.</text>
</comment>
<dbReference type="STRING" id="388467.A19Y_1959"/>
<feature type="binding site" description="in other chain" evidence="6">
    <location>
        <position position="388"/>
    </location>
    <ligand>
        <name>5-phospho-alpha-D-ribose 1-diphosphate</name>
        <dbReference type="ChEBI" id="CHEBI:58017"/>
        <note>ligand shared between dimeric partners</note>
    </ligand>
</feature>
<reference evidence="8 9" key="1">
    <citation type="journal article" date="2014" name="Appl. Environ. Microbiol.">
        <title>Elucidation of insertion elements encoded on plasmids and in vitro construction of shuttle vectors from the toxic cyanobacterium Planktothrix.</title>
        <authorList>
            <person name="Christiansen G."/>
            <person name="Goesmann A."/>
            <person name="Kurmayer R."/>
        </authorList>
    </citation>
    <scope>NUCLEOTIDE SEQUENCE [LARGE SCALE GENOMIC DNA]</scope>
    <source>
        <strain evidence="8 9">NIVA-CYA 126/8</strain>
    </source>
</reference>
<name>A0A073CGA9_PLAA1</name>
<keyword evidence="8" id="KW-0456">Lyase</keyword>
<feature type="domain" description="Phosphoribosyltransferase" evidence="7">
    <location>
        <begin position="338"/>
        <end position="454"/>
    </location>
</feature>
<dbReference type="SUPFAM" id="SSF53271">
    <property type="entry name" value="PRTase-like"/>
    <property type="match status" value="1"/>
</dbReference>
<dbReference type="EMBL" id="CM002803">
    <property type="protein sequence ID" value="KEI66932.1"/>
    <property type="molecule type" value="Genomic_DNA"/>
</dbReference>
<dbReference type="PATRIC" id="fig|388467.6.peg.1902"/>